<dbReference type="HOGENOM" id="CLU_505569_0_0_1"/>
<feature type="region of interest" description="Disordered" evidence="1">
    <location>
        <begin position="201"/>
        <end position="264"/>
    </location>
</feature>
<dbReference type="RefSeq" id="XP_009031233.1">
    <property type="nucleotide sequence ID" value="XM_009032985.1"/>
</dbReference>
<dbReference type="CTD" id="20211391"/>
<dbReference type="KEGG" id="hro:HELRODRAFT_189824"/>
<feature type="compositionally biased region" description="Low complexity" evidence="1">
    <location>
        <begin position="225"/>
        <end position="234"/>
    </location>
</feature>
<sequence length="539" mass="60164">MATGVYPTLTAQLMQGNNGLVGADSNDNNNETLTAFLNVAPQQQLYSGSLPDLKTQLDQHQKLLEHLGNFQQQSPASNSYLHNSILATSTLPPAYSNALGGNNFVDNFSYANPAVLRQYQQQVDERYNNNVNNNNNAIMNDNNSYALINRVMLPATSSDEKSLTFVGGSNFNVINQQQQSPQHQHSNLPSSLPSYYYVEHQNSHKQHNPQQQFPILSSTPPSTIEFYQNQQPQQHQHEPPPPYPFSKSSSLPPTSPPPAITLTSIDNSLDINDVNTTLLLDSPLIDPSNYGYSPSWDKFLQSPVPLNSPVRKATHLNSASPLVAGFSQSQSTASDGTNYNKVIGVKEVKNEFEFNPNFVKVLPQQILSQQQPNYQQHYIQHQNVLQQLQPMTSVPKIKPLMTMSFALSSSDGTRATPQKPPTRLDNMNDNNNNCTTFPSLSCLGDSFDEFDQFNTDDIKLDPLDINELALLHDTNCNVTDTDIFKIHQNIHTVFEFGFRSFKSFRTLQGPEGTPSYCTWKTELCGIVLKTPMTKNQGKH</sequence>
<dbReference type="EMBL" id="KB097753">
    <property type="protein sequence ID" value="ESN90272.1"/>
    <property type="molecule type" value="Genomic_DNA"/>
</dbReference>
<reference evidence="2 4" key="2">
    <citation type="journal article" date="2013" name="Nature">
        <title>Insights into bilaterian evolution from three spiralian genomes.</title>
        <authorList>
            <person name="Simakov O."/>
            <person name="Marletaz F."/>
            <person name="Cho S.J."/>
            <person name="Edsinger-Gonzales E."/>
            <person name="Havlak P."/>
            <person name="Hellsten U."/>
            <person name="Kuo D.H."/>
            <person name="Larsson T."/>
            <person name="Lv J."/>
            <person name="Arendt D."/>
            <person name="Savage R."/>
            <person name="Osoegawa K."/>
            <person name="de Jong P."/>
            <person name="Grimwood J."/>
            <person name="Chapman J.A."/>
            <person name="Shapiro H."/>
            <person name="Aerts A."/>
            <person name="Otillar R.P."/>
            <person name="Terry A.Y."/>
            <person name="Boore J.L."/>
            <person name="Grigoriev I.V."/>
            <person name="Lindberg D.R."/>
            <person name="Seaver E.C."/>
            <person name="Weisblat D.A."/>
            <person name="Putnam N.H."/>
            <person name="Rokhsar D.S."/>
        </authorList>
    </citation>
    <scope>NUCLEOTIDE SEQUENCE</scope>
</reference>
<reference evidence="4" key="1">
    <citation type="submission" date="2012-12" db="EMBL/GenBank/DDBJ databases">
        <authorList>
            <person name="Hellsten U."/>
            <person name="Grimwood J."/>
            <person name="Chapman J.A."/>
            <person name="Shapiro H."/>
            <person name="Aerts A."/>
            <person name="Otillar R.P."/>
            <person name="Terry A.Y."/>
            <person name="Boore J.L."/>
            <person name="Simakov O."/>
            <person name="Marletaz F."/>
            <person name="Cho S.-J."/>
            <person name="Edsinger-Gonzales E."/>
            <person name="Havlak P."/>
            <person name="Kuo D.-H."/>
            <person name="Larsson T."/>
            <person name="Lv J."/>
            <person name="Arendt D."/>
            <person name="Savage R."/>
            <person name="Osoegawa K."/>
            <person name="de Jong P."/>
            <person name="Lindberg D.R."/>
            <person name="Seaver E.C."/>
            <person name="Weisblat D.A."/>
            <person name="Putnam N.H."/>
            <person name="Grigoriev I.V."/>
            <person name="Rokhsar D.S."/>
        </authorList>
    </citation>
    <scope>NUCLEOTIDE SEQUENCE</scope>
</reference>
<dbReference type="EMBL" id="AMQM01002205">
    <property type="status" value="NOT_ANNOTATED_CDS"/>
    <property type="molecule type" value="Genomic_DNA"/>
</dbReference>
<dbReference type="AlphaFoldDB" id="T1FRE4"/>
<dbReference type="InParanoid" id="T1FRE4"/>
<feature type="region of interest" description="Disordered" evidence="1">
    <location>
        <begin position="409"/>
        <end position="430"/>
    </location>
</feature>
<accession>T1FRE4</accession>
<evidence type="ECO:0000313" key="4">
    <source>
        <dbReference type="Proteomes" id="UP000015101"/>
    </source>
</evidence>
<protein>
    <submittedName>
        <fullName evidence="2 3">Uncharacterized protein</fullName>
    </submittedName>
</protein>
<reference evidence="3" key="3">
    <citation type="submission" date="2015-06" db="UniProtKB">
        <authorList>
            <consortium name="EnsemblMetazoa"/>
        </authorList>
    </citation>
    <scope>IDENTIFICATION</scope>
</reference>
<evidence type="ECO:0000256" key="1">
    <source>
        <dbReference type="SAM" id="MobiDB-lite"/>
    </source>
</evidence>
<evidence type="ECO:0000313" key="3">
    <source>
        <dbReference type="EnsemblMetazoa" id="HelroP189824"/>
    </source>
</evidence>
<organism evidence="3 4">
    <name type="scientific">Helobdella robusta</name>
    <name type="common">Californian leech</name>
    <dbReference type="NCBI Taxonomy" id="6412"/>
    <lineage>
        <taxon>Eukaryota</taxon>
        <taxon>Metazoa</taxon>
        <taxon>Spiralia</taxon>
        <taxon>Lophotrochozoa</taxon>
        <taxon>Annelida</taxon>
        <taxon>Clitellata</taxon>
        <taxon>Hirudinea</taxon>
        <taxon>Rhynchobdellida</taxon>
        <taxon>Glossiphoniidae</taxon>
        <taxon>Helobdella</taxon>
    </lineage>
</organism>
<dbReference type="Proteomes" id="UP000015101">
    <property type="component" value="Unassembled WGS sequence"/>
</dbReference>
<keyword evidence="4" id="KW-1185">Reference proteome</keyword>
<feature type="compositionally biased region" description="Polar residues" evidence="1">
    <location>
        <begin position="208"/>
        <end position="222"/>
    </location>
</feature>
<dbReference type="GeneID" id="20211391"/>
<evidence type="ECO:0000313" key="2">
    <source>
        <dbReference type="EMBL" id="ESN90272.1"/>
    </source>
</evidence>
<name>T1FRE4_HELRO</name>
<dbReference type="EMBL" id="AMQM01002204">
    <property type="status" value="NOT_ANNOTATED_CDS"/>
    <property type="molecule type" value="Genomic_DNA"/>
</dbReference>
<proteinExistence type="predicted"/>
<gene>
    <name evidence="3" type="primary">20211391</name>
    <name evidence="2" type="ORF">HELRODRAFT_189824</name>
</gene>
<dbReference type="EnsemblMetazoa" id="HelroT189824">
    <property type="protein sequence ID" value="HelroP189824"/>
    <property type="gene ID" value="HelroG189824"/>
</dbReference>